<dbReference type="PANTHER" id="PTHR10426:SF126">
    <property type="entry name" value="STRICTOSIDINE SYNTHASE TRANSCRIPTION FACTOR WD40-LIKE FAMILY-RELATED"/>
    <property type="match status" value="1"/>
</dbReference>
<evidence type="ECO:0000313" key="1">
    <source>
        <dbReference type="EMBL" id="CAI8611599.1"/>
    </source>
</evidence>
<dbReference type="PANTHER" id="PTHR10426">
    <property type="entry name" value="STRICTOSIDINE SYNTHASE-RELATED"/>
    <property type="match status" value="1"/>
</dbReference>
<dbReference type="GO" id="GO:0016787">
    <property type="term" value="F:hydrolase activity"/>
    <property type="evidence" value="ECO:0007669"/>
    <property type="project" value="TreeGrafter"/>
</dbReference>
<dbReference type="InterPro" id="IPR011042">
    <property type="entry name" value="6-blade_b-propeller_TolB-like"/>
</dbReference>
<dbReference type="Proteomes" id="UP001157006">
    <property type="component" value="Chromosome 4"/>
</dbReference>
<gene>
    <name evidence="1" type="ORF">VFH_IV237720</name>
</gene>
<accession>A0AAV1AN95</accession>
<organism evidence="1 2">
    <name type="scientific">Vicia faba</name>
    <name type="common">Broad bean</name>
    <name type="synonym">Faba vulgaris</name>
    <dbReference type="NCBI Taxonomy" id="3906"/>
    <lineage>
        <taxon>Eukaryota</taxon>
        <taxon>Viridiplantae</taxon>
        <taxon>Streptophyta</taxon>
        <taxon>Embryophyta</taxon>
        <taxon>Tracheophyta</taxon>
        <taxon>Spermatophyta</taxon>
        <taxon>Magnoliopsida</taxon>
        <taxon>eudicotyledons</taxon>
        <taxon>Gunneridae</taxon>
        <taxon>Pentapetalae</taxon>
        <taxon>rosids</taxon>
        <taxon>fabids</taxon>
        <taxon>Fabales</taxon>
        <taxon>Fabaceae</taxon>
        <taxon>Papilionoideae</taxon>
        <taxon>50 kb inversion clade</taxon>
        <taxon>NPAAA clade</taxon>
        <taxon>Hologalegina</taxon>
        <taxon>IRL clade</taxon>
        <taxon>Fabeae</taxon>
        <taxon>Vicia</taxon>
    </lineage>
</organism>
<dbReference type="Gene3D" id="2.120.10.30">
    <property type="entry name" value="TolB, C-terminal domain"/>
    <property type="match status" value="1"/>
</dbReference>
<dbReference type="SUPFAM" id="SSF63829">
    <property type="entry name" value="Calcium-dependent phosphotriesterase"/>
    <property type="match status" value="1"/>
</dbReference>
<proteinExistence type="predicted"/>
<keyword evidence="2" id="KW-1185">Reference proteome</keyword>
<evidence type="ECO:0000313" key="2">
    <source>
        <dbReference type="Proteomes" id="UP001157006"/>
    </source>
</evidence>
<dbReference type="AlphaFoldDB" id="A0AAV1AN95"/>
<dbReference type="EMBL" id="OX451739">
    <property type="protein sequence ID" value="CAI8611599.1"/>
    <property type="molecule type" value="Genomic_DNA"/>
</dbReference>
<name>A0AAV1AN95_VICFA</name>
<dbReference type="GO" id="GO:0012505">
    <property type="term" value="C:endomembrane system"/>
    <property type="evidence" value="ECO:0007669"/>
    <property type="project" value="TreeGrafter"/>
</dbReference>
<protein>
    <submittedName>
        <fullName evidence="1">Uncharacterized protein</fullName>
    </submittedName>
</protein>
<reference evidence="1 2" key="1">
    <citation type="submission" date="2023-01" db="EMBL/GenBank/DDBJ databases">
        <authorList>
            <person name="Kreplak J."/>
        </authorList>
    </citation>
    <scope>NUCLEOTIDE SEQUENCE [LARGE SCALE GENOMIC DNA]</scope>
</reference>
<sequence>MTRSATPSTIVSITMGLKKTIRSELCNLKVSASQLSYVETEHICGRPLEIRFDKKTGDLYIADAYFGLMKIGPQGGFATSLATEVGGVTLRFTYDVDIDAEGNDYLTYKNTTYQRRLL</sequence>